<comment type="similarity">
    <text evidence="1">Belongs to the YciI family.</text>
</comment>
<dbReference type="InterPro" id="IPR005545">
    <property type="entry name" value="YCII"/>
</dbReference>
<gene>
    <name evidence="3" type="ORF">K3G22_09430</name>
</gene>
<dbReference type="EMBL" id="CP080635">
    <property type="protein sequence ID" value="QYX74581.1"/>
    <property type="molecule type" value="Genomic_DNA"/>
</dbReference>
<dbReference type="PANTHER" id="PTHR37828">
    <property type="entry name" value="GSR2449 PROTEIN"/>
    <property type="match status" value="1"/>
</dbReference>
<dbReference type="Gene3D" id="3.30.70.1060">
    <property type="entry name" value="Dimeric alpha+beta barrel"/>
    <property type="match status" value="1"/>
</dbReference>
<dbReference type="PANTHER" id="PTHR37828:SF1">
    <property type="entry name" value="YCII-RELATED DOMAIN-CONTAINING PROTEIN"/>
    <property type="match status" value="1"/>
</dbReference>
<dbReference type="SUPFAM" id="SSF54909">
    <property type="entry name" value="Dimeric alpha+beta barrel"/>
    <property type="match status" value="1"/>
</dbReference>
<accession>A0ABX8XH72</accession>
<evidence type="ECO:0000313" key="4">
    <source>
        <dbReference type="Proteomes" id="UP000827084"/>
    </source>
</evidence>
<evidence type="ECO:0000256" key="1">
    <source>
        <dbReference type="ARBA" id="ARBA00007689"/>
    </source>
</evidence>
<name>A0ABX8XH72_SHEPU</name>
<dbReference type="InterPro" id="IPR011008">
    <property type="entry name" value="Dimeric_a/b-barrel"/>
</dbReference>
<keyword evidence="4" id="KW-1185">Reference proteome</keyword>
<dbReference type="GeneID" id="67443480"/>
<feature type="domain" description="YCII-related" evidence="2">
    <location>
        <begin position="1"/>
        <end position="81"/>
    </location>
</feature>
<dbReference type="RefSeq" id="WP_011789396.1">
    <property type="nucleotide sequence ID" value="NZ_BMPK01000003.1"/>
</dbReference>
<organism evidence="3 4">
    <name type="scientific">Shewanella putrefaciens</name>
    <name type="common">Pseudomonas putrefaciens</name>
    <dbReference type="NCBI Taxonomy" id="24"/>
    <lineage>
        <taxon>Bacteria</taxon>
        <taxon>Pseudomonadati</taxon>
        <taxon>Pseudomonadota</taxon>
        <taxon>Gammaproteobacteria</taxon>
        <taxon>Alteromonadales</taxon>
        <taxon>Shewanellaceae</taxon>
        <taxon>Shewanella</taxon>
    </lineage>
</organism>
<protein>
    <submittedName>
        <fullName evidence="3">YciI family protein</fullName>
    </submittedName>
</protein>
<evidence type="ECO:0000259" key="2">
    <source>
        <dbReference type="Pfam" id="PF03795"/>
    </source>
</evidence>
<dbReference type="Pfam" id="PF03795">
    <property type="entry name" value="YCII"/>
    <property type="match status" value="1"/>
</dbReference>
<dbReference type="Proteomes" id="UP000827084">
    <property type="component" value="Chromosome"/>
</dbReference>
<evidence type="ECO:0000313" key="3">
    <source>
        <dbReference type="EMBL" id="QYX74581.1"/>
    </source>
</evidence>
<reference evidence="3 4" key="1">
    <citation type="submission" date="2021-08" db="EMBL/GenBank/DDBJ databases">
        <title>Shewanella putrefaciens YZ-J, complete genome.</title>
        <authorList>
            <person name="Yi Z."/>
        </authorList>
    </citation>
    <scope>NUCLEOTIDE SEQUENCE [LARGE SCALE GENOMIC DNA]</scope>
    <source>
        <strain evidence="3 4">YZ-J</strain>
    </source>
</reference>
<sequence length="97" mass="10558">MFVVLLTYKKPIAEVELHLAAHIAYLDEHFAAGTFVASGRKVPRTGGVILAKAESRTVLEAILHQDPFSIADVAEFEVIEFVPTKTAPGLESLIEVI</sequence>
<proteinExistence type="inferred from homology"/>